<feature type="compositionally biased region" description="Low complexity" evidence="1">
    <location>
        <begin position="53"/>
        <end position="94"/>
    </location>
</feature>
<dbReference type="Gene3D" id="2.60.120.40">
    <property type="match status" value="1"/>
</dbReference>
<dbReference type="EMBL" id="NUEQ01000002">
    <property type="protein sequence ID" value="PEJ38237.1"/>
    <property type="molecule type" value="Genomic_DNA"/>
</dbReference>
<proteinExistence type="predicted"/>
<organism evidence="2 3">
    <name type="scientific">Peribacillus butanolivorans</name>
    <dbReference type="NCBI Taxonomy" id="421767"/>
    <lineage>
        <taxon>Bacteria</taxon>
        <taxon>Bacillati</taxon>
        <taxon>Bacillota</taxon>
        <taxon>Bacilli</taxon>
        <taxon>Bacillales</taxon>
        <taxon>Bacillaceae</taxon>
        <taxon>Peribacillus</taxon>
    </lineage>
</organism>
<evidence type="ECO:0000256" key="1">
    <source>
        <dbReference type="SAM" id="MobiDB-lite"/>
    </source>
</evidence>
<dbReference type="InterPro" id="IPR008983">
    <property type="entry name" value="Tumour_necrosis_fac-like_dom"/>
</dbReference>
<accession>A0AAX0S895</accession>
<dbReference type="RefSeq" id="WP_098174460.1">
    <property type="nucleotide sequence ID" value="NZ_NUEQ01000002.1"/>
</dbReference>
<comment type="caution">
    <text evidence="2">The sequence shown here is derived from an EMBL/GenBank/DDBJ whole genome shotgun (WGS) entry which is preliminary data.</text>
</comment>
<feature type="region of interest" description="Disordered" evidence="1">
    <location>
        <begin position="1"/>
        <end position="109"/>
    </location>
</feature>
<gene>
    <name evidence="2" type="ORF">CN689_00335</name>
</gene>
<dbReference type="Proteomes" id="UP000220106">
    <property type="component" value="Unassembled WGS sequence"/>
</dbReference>
<dbReference type="AlphaFoldDB" id="A0AAX0S895"/>
<dbReference type="InterPro" id="IPR008160">
    <property type="entry name" value="Collagen"/>
</dbReference>
<name>A0AAX0S895_9BACI</name>
<evidence type="ECO:0008006" key="4">
    <source>
        <dbReference type="Google" id="ProtNLM"/>
    </source>
</evidence>
<feature type="compositionally biased region" description="Basic and acidic residues" evidence="1">
    <location>
        <begin position="1"/>
        <end position="42"/>
    </location>
</feature>
<sequence>MGKDKKCKDCGHSKCKCDHKKCKDCGHSKCKCESKQEQKAEQNVKVIVNVPTQGPQRAQGPQGPQGPQGAQGPQGPQGAQGPQGPQGPQGLQGAQGPGVPPAFGSLYSSDDGKLAQEEVPINFDFPGPVLNVVANPATDSVIILNGGVYEISADVLISTFEGVVQYDIRSNNVIIPGSRFTIFGNDIFNIIITTGKTVQVPLNLGDSITVVPSFVSGSVFYFSASLTVNRIGP</sequence>
<evidence type="ECO:0000313" key="3">
    <source>
        <dbReference type="Proteomes" id="UP000220106"/>
    </source>
</evidence>
<evidence type="ECO:0000313" key="2">
    <source>
        <dbReference type="EMBL" id="PEJ38237.1"/>
    </source>
</evidence>
<protein>
    <recommendedName>
        <fullName evidence="4">Collagen-like protein</fullName>
    </recommendedName>
</protein>
<reference evidence="2 3" key="1">
    <citation type="submission" date="2017-09" db="EMBL/GenBank/DDBJ databases">
        <title>Large-scale bioinformatics analysis of Bacillus genomes uncovers conserved roles of natural products in bacterial physiology.</title>
        <authorList>
            <consortium name="Agbiome Team Llc"/>
            <person name="Bleich R.M."/>
            <person name="Kirk G.J."/>
            <person name="Santa Maria K.C."/>
            <person name="Allen S.E."/>
            <person name="Farag S."/>
            <person name="Shank E.A."/>
            <person name="Bowers A."/>
        </authorList>
    </citation>
    <scope>NUCLEOTIDE SEQUENCE [LARGE SCALE GENOMIC DNA]</scope>
    <source>
        <strain evidence="2 3">AFS003229</strain>
    </source>
</reference>
<dbReference type="Pfam" id="PF01391">
    <property type="entry name" value="Collagen"/>
    <property type="match status" value="1"/>
</dbReference>